<comment type="caution">
    <text evidence="2">The sequence shown here is derived from an EMBL/GenBank/DDBJ whole genome shotgun (WGS) entry which is preliminary data.</text>
</comment>
<dbReference type="AlphaFoldDB" id="A0AAP8T8C5"/>
<sequence>TGTESGAISGLSGSGTLSMNGGSLSISSATTSSGTFSGTLAGRGALDISGQATQYLQTGNKDYDLAVRDGGVLVLKGTSDAPALDYRNVAVGSAGTLRIEATGDAQGSANTTLNVENITFQNGSTTELIYNFNQDAPFGAPMLTAGTITVQDGAGFLLSNMKGNAAMNAGSDLHDVVLMSATGSISGLEDGQSLAARISGLFAVYYQDATLSRDGNDILLNATLRQENLFASAADTWNSAAGAGLLWEARKNLDPDSQLAQFMNGVSTMINDGNLSGASRAMAAAAGSTVNALGTAQRDALRDQMGWIRNRTTLMGVNPAYVNDDLPRFHMWMEGTGSYAKLDTRGDESGYQLTTWGGTVGVDADLSDRLTVGAAFTAGYGDLTAGAADSADGHLDSYYASLFGRYQDRRWAHTLILTGGWNDAKLNRTVNYGEGSYGTQGSTSGWGFGAMYELTYDVYLNENRSSVLQPLFNASVVTTRMDGYEETGAGNAGLNVG</sequence>
<gene>
    <name evidence="2" type="ORF">CXU09_12165</name>
</gene>
<dbReference type="Proteomes" id="UP000235914">
    <property type="component" value="Unassembled WGS sequence"/>
</dbReference>
<organism evidence="2 3">
    <name type="scientific">Akkermansia muciniphila</name>
    <dbReference type="NCBI Taxonomy" id="239935"/>
    <lineage>
        <taxon>Bacteria</taxon>
        <taxon>Pseudomonadati</taxon>
        <taxon>Verrucomicrobiota</taxon>
        <taxon>Verrucomicrobiia</taxon>
        <taxon>Verrucomicrobiales</taxon>
        <taxon>Akkermansiaceae</taxon>
        <taxon>Akkermansia</taxon>
    </lineage>
</organism>
<feature type="domain" description="Autotransporter" evidence="1">
    <location>
        <begin position="324"/>
        <end position="497"/>
    </location>
</feature>
<feature type="non-terminal residue" evidence="2">
    <location>
        <position position="497"/>
    </location>
</feature>
<dbReference type="SUPFAM" id="SSF103515">
    <property type="entry name" value="Autotransporter"/>
    <property type="match status" value="1"/>
</dbReference>
<dbReference type="PROSITE" id="PS51208">
    <property type="entry name" value="AUTOTRANSPORTER"/>
    <property type="match status" value="1"/>
</dbReference>
<accession>A0AAP8T8C5</accession>
<dbReference type="Gene3D" id="2.40.128.130">
    <property type="entry name" value="Autotransporter beta-domain"/>
    <property type="match status" value="1"/>
</dbReference>
<feature type="non-terminal residue" evidence="2">
    <location>
        <position position="1"/>
    </location>
</feature>
<dbReference type="InterPro" id="IPR005546">
    <property type="entry name" value="Autotransporte_beta"/>
</dbReference>
<dbReference type="EMBL" id="PJKN01000011">
    <property type="protein sequence ID" value="PNC53309.1"/>
    <property type="molecule type" value="Genomic_DNA"/>
</dbReference>
<name>A0AAP8T8C5_9BACT</name>
<protein>
    <submittedName>
        <fullName evidence="2">Autotransporter domain-containing protein</fullName>
    </submittedName>
</protein>
<evidence type="ECO:0000313" key="2">
    <source>
        <dbReference type="EMBL" id="PNC53309.1"/>
    </source>
</evidence>
<evidence type="ECO:0000313" key="3">
    <source>
        <dbReference type="Proteomes" id="UP000235914"/>
    </source>
</evidence>
<dbReference type="InterPro" id="IPR036709">
    <property type="entry name" value="Autotransporte_beta_dom_sf"/>
</dbReference>
<dbReference type="RefSeq" id="WP_146018502.1">
    <property type="nucleotide sequence ID" value="NZ_PJKN01000011.1"/>
</dbReference>
<dbReference type="Pfam" id="PF03797">
    <property type="entry name" value="Autotransporter"/>
    <property type="match status" value="1"/>
</dbReference>
<evidence type="ECO:0000259" key="1">
    <source>
        <dbReference type="PROSITE" id="PS51208"/>
    </source>
</evidence>
<proteinExistence type="predicted"/>
<reference evidence="2 3" key="1">
    <citation type="journal article" date="2017" name="BMC Genomics">
        <title>Genome sequencing of 39 Akkermansia muciniphila isolates reveals its population structure, genomic and functional diverisity, and global distribution in mammalian gut microbiotas.</title>
        <authorList>
            <person name="Guo X."/>
            <person name="Li S."/>
            <person name="Zhang J."/>
            <person name="Wu F."/>
            <person name="Li X."/>
            <person name="Wu D."/>
            <person name="Zhang M."/>
            <person name="Ou Z."/>
            <person name="Jie Z."/>
            <person name="Yan Q."/>
            <person name="Li P."/>
            <person name="Yi J."/>
            <person name="Peng Y."/>
        </authorList>
    </citation>
    <scope>NUCLEOTIDE SEQUENCE [LARGE SCALE GENOMIC DNA]</scope>
    <source>
        <strain evidence="2 3">GP43</strain>
    </source>
</reference>